<sequence length="394" mass="45295">MEDTAASTLLCKNLPNEILRDILSWVPAKALMKLRYVCKSWYTLISDTSFIRTQLSRSLHDNDHTRIINIGERGKICLMPRTWRSFADKQKLERPALRIPRRCTAVGNIGSCNGLICFKLDSDEGDRDIGSFSTIFMWNPLVKIFKVLPPCDFKGDSILGFGYHQPTNDYKVVAACYRGRTASRAEVYTLSLDSWKKIEAANVPCNPLGTSVSFNGNIHWLPQELHEEGEGCVVLFNIGEESFEEMGLPDYRPAYPLNQYNMHTQIQVVNEALCFLVSRQSQSWLDKTSYHDVWIMTEYGVAGSWIKKFSFVLNDMRWFFRIRLSVNGKIYHYKYHTGNQVRFVVYDPADNCYRTVDVFCGRAFHYQVVTFKESLAFMDCQGLKGFYSGTLIPV</sequence>
<gene>
    <name evidence="2" type="ORF">RJ640_000650</name>
</gene>
<dbReference type="CDD" id="cd22157">
    <property type="entry name" value="F-box_AtFBW1-like"/>
    <property type="match status" value="1"/>
</dbReference>
<comment type="caution">
    <text evidence="2">The sequence shown here is derived from an EMBL/GenBank/DDBJ whole genome shotgun (WGS) entry which is preliminary data.</text>
</comment>
<dbReference type="SMART" id="SM00256">
    <property type="entry name" value="FBOX"/>
    <property type="match status" value="1"/>
</dbReference>
<dbReference type="PANTHER" id="PTHR31672">
    <property type="entry name" value="BNACNNG10540D PROTEIN"/>
    <property type="match status" value="1"/>
</dbReference>
<evidence type="ECO:0000313" key="3">
    <source>
        <dbReference type="Proteomes" id="UP001187471"/>
    </source>
</evidence>
<dbReference type="Gene3D" id="1.20.1280.50">
    <property type="match status" value="1"/>
</dbReference>
<dbReference type="AlphaFoldDB" id="A0AA88QN33"/>
<organism evidence="2 3">
    <name type="scientific">Escallonia rubra</name>
    <dbReference type="NCBI Taxonomy" id="112253"/>
    <lineage>
        <taxon>Eukaryota</taxon>
        <taxon>Viridiplantae</taxon>
        <taxon>Streptophyta</taxon>
        <taxon>Embryophyta</taxon>
        <taxon>Tracheophyta</taxon>
        <taxon>Spermatophyta</taxon>
        <taxon>Magnoliopsida</taxon>
        <taxon>eudicotyledons</taxon>
        <taxon>Gunneridae</taxon>
        <taxon>Pentapetalae</taxon>
        <taxon>asterids</taxon>
        <taxon>campanulids</taxon>
        <taxon>Escalloniales</taxon>
        <taxon>Escalloniaceae</taxon>
        <taxon>Escallonia</taxon>
    </lineage>
</organism>
<dbReference type="Proteomes" id="UP001187471">
    <property type="component" value="Unassembled WGS sequence"/>
</dbReference>
<dbReference type="InterPro" id="IPR017451">
    <property type="entry name" value="F-box-assoc_interact_dom"/>
</dbReference>
<dbReference type="SUPFAM" id="SSF81383">
    <property type="entry name" value="F-box domain"/>
    <property type="match status" value="1"/>
</dbReference>
<dbReference type="Pfam" id="PF07734">
    <property type="entry name" value="FBA_1"/>
    <property type="match status" value="1"/>
</dbReference>
<proteinExistence type="predicted"/>
<dbReference type="InterPro" id="IPR050796">
    <property type="entry name" value="SCF_F-box_component"/>
</dbReference>
<dbReference type="Pfam" id="PF12937">
    <property type="entry name" value="F-box-like"/>
    <property type="match status" value="1"/>
</dbReference>
<dbReference type="InterPro" id="IPR001810">
    <property type="entry name" value="F-box_dom"/>
</dbReference>
<dbReference type="InterPro" id="IPR036047">
    <property type="entry name" value="F-box-like_dom_sf"/>
</dbReference>
<dbReference type="NCBIfam" id="TIGR01640">
    <property type="entry name" value="F_box_assoc_1"/>
    <property type="match status" value="1"/>
</dbReference>
<protein>
    <recommendedName>
        <fullName evidence="1">F-box domain-containing protein</fullName>
    </recommendedName>
</protein>
<evidence type="ECO:0000259" key="1">
    <source>
        <dbReference type="PROSITE" id="PS50181"/>
    </source>
</evidence>
<name>A0AA88QN33_9ASTE</name>
<evidence type="ECO:0000313" key="2">
    <source>
        <dbReference type="EMBL" id="KAK2969833.1"/>
    </source>
</evidence>
<reference evidence="2" key="1">
    <citation type="submission" date="2022-12" db="EMBL/GenBank/DDBJ databases">
        <title>Draft genome assemblies for two species of Escallonia (Escalloniales).</title>
        <authorList>
            <person name="Chanderbali A."/>
            <person name="Dervinis C."/>
            <person name="Anghel I."/>
            <person name="Soltis D."/>
            <person name="Soltis P."/>
            <person name="Zapata F."/>
        </authorList>
    </citation>
    <scope>NUCLEOTIDE SEQUENCE</scope>
    <source>
        <strain evidence="2">UCBG92.1500</strain>
        <tissue evidence="2">Leaf</tissue>
    </source>
</reference>
<dbReference type="InterPro" id="IPR006527">
    <property type="entry name" value="F-box-assoc_dom_typ1"/>
</dbReference>
<dbReference type="PROSITE" id="PS50181">
    <property type="entry name" value="FBOX"/>
    <property type="match status" value="1"/>
</dbReference>
<feature type="domain" description="F-box" evidence="1">
    <location>
        <begin position="8"/>
        <end position="54"/>
    </location>
</feature>
<keyword evidence="3" id="KW-1185">Reference proteome</keyword>
<accession>A0AA88QN33</accession>
<dbReference type="EMBL" id="JAVXUO010002774">
    <property type="protein sequence ID" value="KAK2969833.1"/>
    <property type="molecule type" value="Genomic_DNA"/>
</dbReference>
<dbReference type="PANTHER" id="PTHR31672:SF13">
    <property type="entry name" value="F-BOX PROTEIN CPR30-LIKE"/>
    <property type="match status" value="1"/>
</dbReference>